<dbReference type="GO" id="GO:0005524">
    <property type="term" value="F:ATP binding"/>
    <property type="evidence" value="ECO:0007669"/>
    <property type="project" value="UniProtKB-KW"/>
</dbReference>
<protein>
    <submittedName>
        <fullName evidence="5">Sensor histidine kinase inhibitor, KipI family</fullName>
    </submittedName>
</protein>
<evidence type="ECO:0000256" key="2">
    <source>
        <dbReference type="ARBA" id="ARBA00022801"/>
    </source>
</evidence>
<dbReference type="GO" id="GO:0016787">
    <property type="term" value="F:hydrolase activity"/>
    <property type="evidence" value="ECO:0007669"/>
    <property type="project" value="UniProtKB-KW"/>
</dbReference>
<organism evidence="5 6">
    <name type="scientific">Lutispora thermophila DSM 19022</name>
    <dbReference type="NCBI Taxonomy" id="1122184"/>
    <lineage>
        <taxon>Bacteria</taxon>
        <taxon>Bacillati</taxon>
        <taxon>Bacillota</taxon>
        <taxon>Clostridia</taxon>
        <taxon>Lutisporales</taxon>
        <taxon>Lutisporaceae</taxon>
        <taxon>Lutispora</taxon>
    </lineage>
</organism>
<proteinExistence type="predicted"/>
<dbReference type="Gene3D" id="3.30.1360.40">
    <property type="match status" value="1"/>
</dbReference>
<keyword evidence="6" id="KW-1185">Reference proteome</keyword>
<dbReference type="OrthoDB" id="9778567at2"/>
<evidence type="ECO:0000313" key="6">
    <source>
        <dbReference type="Proteomes" id="UP000184442"/>
    </source>
</evidence>
<dbReference type="SUPFAM" id="SSF50891">
    <property type="entry name" value="Cyclophilin-like"/>
    <property type="match status" value="1"/>
</dbReference>
<gene>
    <name evidence="5" type="ORF">SAMN02745176_02313</name>
</gene>
<dbReference type="Gene3D" id="2.40.100.10">
    <property type="entry name" value="Cyclophilin-like"/>
    <property type="match status" value="1"/>
</dbReference>
<dbReference type="SUPFAM" id="SSF160467">
    <property type="entry name" value="PH0987 N-terminal domain-like"/>
    <property type="match status" value="1"/>
</dbReference>
<keyword evidence="3" id="KW-0067">ATP-binding</keyword>
<dbReference type="PANTHER" id="PTHR34698:SF2">
    <property type="entry name" value="5-OXOPROLINASE SUBUNIT B"/>
    <property type="match status" value="1"/>
</dbReference>
<evidence type="ECO:0000256" key="1">
    <source>
        <dbReference type="ARBA" id="ARBA00022741"/>
    </source>
</evidence>
<feature type="domain" description="Carboxyltransferase" evidence="4">
    <location>
        <begin position="5"/>
        <end position="206"/>
    </location>
</feature>
<dbReference type="InterPro" id="IPR003833">
    <property type="entry name" value="CT_C_D"/>
</dbReference>
<dbReference type="RefSeq" id="WP_073026360.1">
    <property type="nucleotide sequence ID" value="NZ_FQZS01000015.1"/>
</dbReference>
<dbReference type="EMBL" id="FQZS01000015">
    <property type="protein sequence ID" value="SHJ07757.1"/>
    <property type="molecule type" value="Genomic_DNA"/>
</dbReference>
<name>A0A1M6GCU1_9FIRM</name>
<reference evidence="5 6" key="1">
    <citation type="submission" date="2016-11" db="EMBL/GenBank/DDBJ databases">
        <authorList>
            <person name="Jaros S."/>
            <person name="Januszkiewicz K."/>
            <person name="Wedrychowicz H."/>
        </authorList>
    </citation>
    <scope>NUCLEOTIDE SEQUENCE [LARGE SCALE GENOMIC DNA]</scope>
    <source>
        <strain evidence="5 6">DSM 19022</strain>
    </source>
</reference>
<evidence type="ECO:0000256" key="3">
    <source>
        <dbReference type="ARBA" id="ARBA00022840"/>
    </source>
</evidence>
<keyword evidence="2" id="KW-0378">Hydrolase</keyword>
<sequence length="243" mass="27317">MYEKARFLPAGDKSLIIEFGDSISPEINKKIRDMYLAIEKSGLDGIIEMVPTYRSILVSYNPLNIIYEDLCHKLRELEDNLNDSGSEPAKVVEIPTIYGGDYGPDIEFVAQHNDLSVNEVIEIHSSRDYLIYMLGFTPGFPYLGGMSEKIETPRLKTPRTKIPAGSVGIAGKQTGIYPIDSPGGWQLIGRTPVKLFDPFAEPPVLLNPGDYVRFVPIDEKEYKYILKQVEENKFTVNIALLDK</sequence>
<dbReference type="SMART" id="SM00796">
    <property type="entry name" value="AHS1"/>
    <property type="match status" value="1"/>
</dbReference>
<dbReference type="NCBIfam" id="TIGR00370">
    <property type="entry name" value="5-oxoprolinase subunit PxpB"/>
    <property type="match status" value="1"/>
</dbReference>
<dbReference type="AlphaFoldDB" id="A0A1M6GCU1"/>
<dbReference type="Pfam" id="PF02682">
    <property type="entry name" value="CT_C_D"/>
    <property type="match status" value="1"/>
</dbReference>
<evidence type="ECO:0000313" key="5">
    <source>
        <dbReference type="EMBL" id="SHJ07757.1"/>
    </source>
</evidence>
<dbReference type="Proteomes" id="UP000184442">
    <property type="component" value="Unassembled WGS sequence"/>
</dbReference>
<dbReference type="InterPro" id="IPR010016">
    <property type="entry name" value="PxpB"/>
</dbReference>
<evidence type="ECO:0000259" key="4">
    <source>
        <dbReference type="SMART" id="SM00796"/>
    </source>
</evidence>
<dbReference type="PANTHER" id="PTHR34698">
    <property type="entry name" value="5-OXOPROLINASE SUBUNIT B"/>
    <property type="match status" value="1"/>
</dbReference>
<dbReference type="STRING" id="1122184.SAMN02745176_02313"/>
<accession>A0A1M6GCU1</accession>
<dbReference type="InterPro" id="IPR029000">
    <property type="entry name" value="Cyclophilin-like_dom_sf"/>
</dbReference>
<keyword evidence="1" id="KW-0547">Nucleotide-binding</keyword>